<accession>A0A543JR57</accession>
<sequence>MGSLLSKGLVVGAAFALAGAFVPMSAYAASAPRDFGACMTIATDHDAEAWIAHDACDSDSLTGCYRIFYQEYGRQQWALEACQARGE</sequence>
<evidence type="ECO:0000256" key="1">
    <source>
        <dbReference type="SAM" id="SignalP"/>
    </source>
</evidence>
<comment type="caution">
    <text evidence="2">The sequence shown here is derived from an EMBL/GenBank/DDBJ whole genome shotgun (WGS) entry which is preliminary data.</text>
</comment>
<dbReference type="EMBL" id="VFPP01000001">
    <property type="protein sequence ID" value="TQM85287.1"/>
    <property type="molecule type" value="Genomic_DNA"/>
</dbReference>
<protein>
    <submittedName>
        <fullName evidence="2">Uncharacterized protein</fullName>
    </submittedName>
</protein>
<feature type="signal peptide" evidence="1">
    <location>
        <begin position="1"/>
        <end position="28"/>
    </location>
</feature>
<name>A0A543JR57_9PSEU</name>
<organism evidence="2 3">
    <name type="scientific">Saccharothrix saharensis</name>
    <dbReference type="NCBI Taxonomy" id="571190"/>
    <lineage>
        <taxon>Bacteria</taxon>
        <taxon>Bacillati</taxon>
        <taxon>Actinomycetota</taxon>
        <taxon>Actinomycetes</taxon>
        <taxon>Pseudonocardiales</taxon>
        <taxon>Pseudonocardiaceae</taxon>
        <taxon>Saccharothrix</taxon>
    </lineage>
</organism>
<keyword evidence="1" id="KW-0732">Signal</keyword>
<evidence type="ECO:0000313" key="2">
    <source>
        <dbReference type="EMBL" id="TQM85287.1"/>
    </source>
</evidence>
<dbReference type="Proteomes" id="UP000316628">
    <property type="component" value="Unassembled WGS sequence"/>
</dbReference>
<dbReference type="RefSeq" id="WP_141983346.1">
    <property type="nucleotide sequence ID" value="NZ_VFPP01000001.1"/>
</dbReference>
<feature type="chain" id="PRO_5021991636" evidence="1">
    <location>
        <begin position="29"/>
        <end position="87"/>
    </location>
</feature>
<evidence type="ECO:0000313" key="3">
    <source>
        <dbReference type="Proteomes" id="UP000316628"/>
    </source>
</evidence>
<gene>
    <name evidence="2" type="ORF">FHX81_7766</name>
</gene>
<dbReference type="AlphaFoldDB" id="A0A543JR57"/>
<reference evidence="2 3" key="1">
    <citation type="submission" date="2019-06" db="EMBL/GenBank/DDBJ databases">
        <title>Sequencing the genomes of 1000 actinobacteria strains.</title>
        <authorList>
            <person name="Klenk H.-P."/>
        </authorList>
    </citation>
    <scope>NUCLEOTIDE SEQUENCE [LARGE SCALE GENOMIC DNA]</scope>
    <source>
        <strain evidence="2 3">DSM 45456</strain>
    </source>
</reference>
<dbReference type="OrthoDB" id="3700205at2"/>
<proteinExistence type="predicted"/>
<keyword evidence="3" id="KW-1185">Reference proteome</keyword>